<dbReference type="FunFam" id="1.20.1270.60:FF:000138">
    <property type="entry name" value="Chromosome 9, whole genome shotgun sequence"/>
    <property type="match status" value="1"/>
</dbReference>
<feature type="compositionally biased region" description="Polar residues" evidence="1">
    <location>
        <begin position="1073"/>
        <end position="1087"/>
    </location>
</feature>
<feature type="region of interest" description="Disordered" evidence="1">
    <location>
        <begin position="1023"/>
        <end position="1132"/>
    </location>
</feature>
<dbReference type="Gene3D" id="1.20.1270.60">
    <property type="entry name" value="Arfaptin homology (AH) domain/BAR domain"/>
    <property type="match status" value="1"/>
</dbReference>
<dbReference type="GO" id="GO:0005886">
    <property type="term" value="C:plasma membrane"/>
    <property type="evidence" value="ECO:0007669"/>
    <property type="project" value="TreeGrafter"/>
</dbReference>
<feature type="compositionally biased region" description="Low complexity" evidence="1">
    <location>
        <begin position="446"/>
        <end position="457"/>
    </location>
</feature>
<feature type="compositionally biased region" description="Acidic residues" evidence="1">
    <location>
        <begin position="1250"/>
        <end position="1262"/>
    </location>
</feature>
<accession>A0A077RAV7</accession>
<dbReference type="PANTHER" id="PTHR31962:SF1">
    <property type="entry name" value="SPHINGOLIPID LONG CHAIN BASE-RESPONSIVE PROTEIN PIL1"/>
    <property type="match status" value="1"/>
</dbReference>
<feature type="region of interest" description="Disordered" evidence="1">
    <location>
        <begin position="372"/>
        <end position="684"/>
    </location>
</feature>
<feature type="compositionally biased region" description="Low complexity" evidence="1">
    <location>
        <begin position="1391"/>
        <end position="1421"/>
    </location>
</feature>
<feature type="compositionally biased region" description="Polar residues" evidence="1">
    <location>
        <begin position="751"/>
        <end position="775"/>
    </location>
</feature>
<dbReference type="PANTHER" id="PTHR31962">
    <property type="entry name" value="SPHINGOLIPID LONG CHAIN BASE-RESPONSIVE PROTEIN PIL1"/>
    <property type="match status" value="1"/>
</dbReference>
<feature type="compositionally biased region" description="Polar residues" evidence="1">
    <location>
        <begin position="1024"/>
        <end position="1047"/>
    </location>
</feature>
<dbReference type="EMBL" id="HG529610">
    <property type="protein sequence ID" value="CDI54349.1"/>
    <property type="molecule type" value="Genomic_DNA"/>
</dbReference>
<feature type="region of interest" description="Disordered" evidence="1">
    <location>
        <begin position="1355"/>
        <end position="1374"/>
    </location>
</feature>
<feature type="compositionally biased region" description="Basic and acidic residues" evidence="1">
    <location>
        <begin position="509"/>
        <end position="523"/>
    </location>
</feature>
<dbReference type="GO" id="GO:0008289">
    <property type="term" value="F:lipid binding"/>
    <property type="evidence" value="ECO:0007669"/>
    <property type="project" value="TreeGrafter"/>
</dbReference>
<feature type="compositionally biased region" description="Polar residues" evidence="1">
    <location>
        <begin position="497"/>
        <end position="506"/>
    </location>
</feature>
<feature type="compositionally biased region" description="Polar residues" evidence="1">
    <location>
        <begin position="637"/>
        <end position="649"/>
    </location>
</feature>
<sequence length="1482" mass="152812">MSMAPQAIHSNLSRPHPTDSRLLQNLIKGEKSYIDNLAAGSVSGYAAASALAAWGTSEAPDISKAAQTLSEILASVADAQRTHVQALEGYRSALKDVLDREHSIRSVVRDRDILVGRLIKASKKKVSKKDSSLSQDEKMEKVNAAQRELHACEQVLASEEAALVGVKRRTFKEALTMRMKTMGDAGAAMVEAAKEAILLLDDFDTHGPLLQATGGGQYESMYADDGIETGAYDNQALEQGYYAGQPQPSGVPQQMHSTQYDAPGSPVATNGAGLIRDEQGRFHKDLQGQDQRHPQHFDGASVTPSQSASQVIDHDRQHVPLGQRYTSQFEDVEEQEGIPSDTDSEEDYRRAFIEPRMRMPAPHELGVAADTHDSFIPEGGAPNGSAPPPPPPPRKDDEGHVPMPAVPTAPQFDVNQARGYGEGHSADQGYNPQSWVGQQGGANATYSPPRYSMSRPSADSEEGYGHQRKSSNSLIGKMSRLFKTDIRNGGAVENEKSGWNTRTSINVEEGERRRSGLLRRNEPDSSDEEPDTREVFRNFNQQRPGWNNTGGSDVGGKGKLSNAARILPGPKSNRTHEADQTEIDRIRATVVGGGIGAAPAKPVASGADSIRSNTTATKKKKKKKPLTAGSEIGTAPTRPSASYTISGDLSSLHGKTSAGGTDAGPSLSRSSTMKSISSKKKNRASVATTGLVGGNIFNPNAGKYGAESWVKKPASQMTAYEVVALAGVVPKSAAPKEKPVAAPVPAASASLTPNTAAVTTGSASRPASIMSSASKNPPLKSALKTPTLSRANSSSSTKGHTTSPAKKVAAASNATTAAVPGIPVKSALRNDITQSIRAEPPPQPKMEPIPKAPAPVTSQPLPETTPTQAAPTHQTQAHAPAASAHATAAATPAPRPAQAAAPAPVTVDSSKHATSPEAPQSVLSIEEDKGFDGTGRLDLPVASAESPAADKSAPAGTAAPTAAQNKAAMPKLDMPSSEPFSISFDGVNKTSTARRGSAMTLESAPDDGVVTPGAEQAYKAFIQEHSQSPSIERSANATPVGTKSQPDGVTRLTDRKVKLEPSRIYGMGAPEVSDTSSEEGSAVQSGDKQGKQAEGGAQKAAQVQASSALADPTHRPDAALQGLSNGATGSPALIGVAASPAKAISIANLSVPNKAPSETGSTVSRRKSVRMAPDVKLPPDTPTDGEFATPRGNEHGGLDPIAAHGSQLSNRIAPPPAASAKPSKEPGPVDLGASGRQTTGWTSRVRDTVDSSDEEDGGDDDDGYKSARKAFGSATRGWGEAMGTVKPRTKKAGDAASVRSKVSTTSKKAGARKKGSEIGVASTVSAPVSAPQASIGYVPTAPGSISSGLYTAKAPGSSVDAGADVPSSSTMYSVTAPGSVVTGGIVGGGAAATSAPATVAPTSSSAVPAPAAQAPAPLTASNLNALDGNKGDRPSMPPVPVAPPAQGQSTISVPTAPPPAISGKNSSVGGKKGFFGRFKRNK</sequence>
<feature type="region of interest" description="Disordered" evidence="1">
    <location>
        <begin position="1147"/>
        <end position="1319"/>
    </location>
</feature>
<feature type="region of interest" description="Disordered" evidence="1">
    <location>
        <begin position="1385"/>
        <end position="1482"/>
    </location>
</feature>
<feature type="compositionally biased region" description="Pro residues" evidence="1">
    <location>
        <begin position="839"/>
        <end position="853"/>
    </location>
</feature>
<feature type="compositionally biased region" description="Low complexity" evidence="1">
    <location>
        <begin position="864"/>
        <end position="904"/>
    </location>
</feature>
<feature type="region of interest" description="Disordered" evidence="1">
    <location>
        <begin position="286"/>
        <end position="312"/>
    </location>
</feature>
<dbReference type="GO" id="GO:0070941">
    <property type="term" value="P:eisosome assembly"/>
    <property type="evidence" value="ECO:0007669"/>
    <property type="project" value="TreeGrafter"/>
</dbReference>
<dbReference type="InterPro" id="IPR028245">
    <property type="entry name" value="PIL1/LSP1"/>
</dbReference>
<feature type="compositionally biased region" description="Low complexity" evidence="1">
    <location>
        <begin position="1295"/>
        <end position="1308"/>
    </location>
</feature>
<feature type="compositionally biased region" description="Basic and acidic residues" evidence="1">
    <location>
        <begin position="1052"/>
        <end position="1061"/>
    </location>
</feature>
<proteinExistence type="predicted"/>
<feature type="compositionally biased region" description="Acidic residues" evidence="1">
    <location>
        <begin position="330"/>
        <end position="346"/>
    </location>
</feature>
<feature type="compositionally biased region" description="Polar residues" evidence="1">
    <location>
        <begin position="1147"/>
        <end position="1163"/>
    </location>
</feature>
<name>A0A077RAV7_9BASI</name>
<dbReference type="InterPro" id="IPR027267">
    <property type="entry name" value="AH/BAR_dom_sf"/>
</dbReference>
<evidence type="ECO:0000256" key="1">
    <source>
        <dbReference type="SAM" id="MobiDB-lite"/>
    </source>
</evidence>
<feature type="compositionally biased region" description="Polar residues" evidence="1">
    <location>
        <begin position="538"/>
        <end position="551"/>
    </location>
</feature>
<feature type="compositionally biased region" description="Polar residues" evidence="1">
    <location>
        <begin position="246"/>
        <end position="260"/>
    </location>
</feature>
<organism evidence="2">
    <name type="scientific">Melanopsichium pennsylvanicum 4</name>
    <dbReference type="NCBI Taxonomy" id="1398559"/>
    <lineage>
        <taxon>Eukaryota</taxon>
        <taxon>Fungi</taxon>
        <taxon>Dikarya</taxon>
        <taxon>Basidiomycota</taxon>
        <taxon>Ustilaginomycotina</taxon>
        <taxon>Ustilaginomycetes</taxon>
        <taxon>Ustilaginales</taxon>
        <taxon>Ustilaginaceae</taxon>
        <taxon>Melanopsichium</taxon>
    </lineage>
</organism>
<protein>
    <submittedName>
        <fullName evidence="2">Uncharacterized protein</fullName>
    </submittedName>
</protein>
<feature type="region of interest" description="Disordered" evidence="1">
    <location>
        <begin position="733"/>
        <end position="988"/>
    </location>
</feature>
<feature type="compositionally biased region" description="Polar residues" evidence="1">
    <location>
        <begin position="428"/>
        <end position="445"/>
    </location>
</feature>
<reference evidence="2" key="1">
    <citation type="journal article" date="2014" name="Genome Biol. Evol.">
        <title>Gene Loss Rather Than Gene Gain Is Associated with a Host Jump from Monocots to Dicots in the Smut Fungus Melanopsichium pennsylvanicum.</title>
        <authorList>
            <person name="Sharma R."/>
            <person name="Mishra B."/>
            <person name="Runge F."/>
            <person name="Thines M."/>
        </authorList>
    </citation>
    <scope>NUCLEOTIDE SEQUENCE</scope>
    <source>
        <strain evidence="2">4</strain>
    </source>
</reference>
<feature type="compositionally biased region" description="Low complexity" evidence="1">
    <location>
        <begin position="953"/>
        <end position="968"/>
    </location>
</feature>
<feature type="compositionally biased region" description="Low complexity" evidence="1">
    <location>
        <begin position="740"/>
        <end position="750"/>
    </location>
</feature>
<feature type="compositionally biased region" description="Low complexity" evidence="1">
    <location>
        <begin position="803"/>
        <end position="820"/>
    </location>
</feature>
<feature type="region of interest" description="Disordered" evidence="1">
    <location>
        <begin position="324"/>
        <end position="347"/>
    </location>
</feature>
<feature type="compositionally biased region" description="Low complexity" evidence="1">
    <location>
        <begin position="666"/>
        <end position="676"/>
    </location>
</feature>
<dbReference type="GO" id="GO:0006897">
    <property type="term" value="P:endocytosis"/>
    <property type="evidence" value="ECO:0007669"/>
    <property type="project" value="TreeGrafter"/>
</dbReference>
<dbReference type="Pfam" id="PF13805">
    <property type="entry name" value="Pil1"/>
    <property type="match status" value="1"/>
</dbReference>
<evidence type="ECO:0000313" key="2">
    <source>
        <dbReference type="EMBL" id="CDI54349.1"/>
    </source>
</evidence>
<feature type="region of interest" description="Disordered" evidence="1">
    <location>
        <begin position="241"/>
        <end position="272"/>
    </location>
</feature>
<dbReference type="GO" id="GO:0036286">
    <property type="term" value="C:eisosome filament"/>
    <property type="evidence" value="ECO:0007669"/>
    <property type="project" value="TreeGrafter"/>
</dbReference>
<feature type="compositionally biased region" description="Low complexity" evidence="1">
    <location>
        <begin position="1092"/>
        <end position="1105"/>
    </location>
</feature>
<feature type="compositionally biased region" description="Polar residues" evidence="1">
    <location>
        <begin position="784"/>
        <end position="802"/>
    </location>
</feature>
<feature type="compositionally biased region" description="Basic and acidic residues" evidence="1">
    <location>
        <begin position="286"/>
        <end position="296"/>
    </location>
</feature>
<feature type="compositionally biased region" description="Basic and acidic residues" evidence="1">
    <location>
        <begin position="574"/>
        <end position="587"/>
    </location>
</feature>